<evidence type="ECO:0000259" key="2">
    <source>
        <dbReference type="Pfam" id="PF14338"/>
    </source>
</evidence>
<proteinExistence type="predicted"/>
<dbReference type="InterPro" id="IPR025745">
    <property type="entry name" value="Mrr-like_N_dom"/>
</dbReference>
<name>A0ABN1VH51_9MICO</name>
<dbReference type="PANTHER" id="PTHR30015">
    <property type="entry name" value="MRR RESTRICTION SYSTEM PROTEIN"/>
    <property type="match status" value="1"/>
</dbReference>
<organism evidence="3 4">
    <name type="scientific">Rhodoglobus aureus</name>
    <dbReference type="NCBI Taxonomy" id="191497"/>
    <lineage>
        <taxon>Bacteria</taxon>
        <taxon>Bacillati</taxon>
        <taxon>Actinomycetota</taxon>
        <taxon>Actinomycetes</taxon>
        <taxon>Micrococcales</taxon>
        <taxon>Microbacteriaceae</taxon>
        <taxon>Rhodoglobus</taxon>
    </lineage>
</organism>
<reference evidence="3 4" key="1">
    <citation type="journal article" date="2019" name="Int. J. Syst. Evol. Microbiol.">
        <title>The Global Catalogue of Microorganisms (GCM) 10K type strain sequencing project: providing services to taxonomists for standard genome sequencing and annotation.</title>
        <authorList>
            <consortium name="The Broad Institute Genomics Platform"/>
            <consortium name="The Broad Institute Genome Sequencing Center for Infectious Disease"/>
            <person name="Wu L."/>
            <person name="Ma J."/>
        </authorList>
    </citation>
    <scope>NUCLEOTIDE SEQUENCE [LARGE SCALE GENOMIC DNA]</scope>
    <source>
        <strain evidence="3 4">JCM 12762</strain>
    </source>
</reference>
<evidence type="ECO:0000259" key="1">
    <source>
        <dbReference type="Pfam" id="PF04471"/>
    </source>
</evidence>
<feature type="domain" description="Restriction system protein Mrr-like N-terminal" evidence="2">
    <location>
        <begin position="3"/>
        <end position="57"/>
    </location>
</feature>
<dbReference type="InterPro" id="IPR052906">
    <property type="entry name" value="Type_IV_Methyl-Rstrct_Enzyme"/>
</dbReference>
<evidence type="ECO:0000313" key="4">
    <source>
        <dbReference type="Proteomes" id="UP001500943"/>
    </source>
</evidence>
<dbReference type="Gene3D" id="3.40.1350.10">
    <property type="match status" value="1"/>
</dbReference>
<dbReference type="PANTHER" id="PTHR30015:SF7">
    <property type="entry name" value="TYPE IV METHYL-DIRECTED RESTRICTION ENZYME ECOKMRR"/>
    <property type="match status" value="1"/>
</dbReference>
<accession>A0ABN1VH51</accession>
<gene>
    <name evidence="3" type="ORF">GCM10009655_07800</name>
</gene>
<dbReference type="GO" id="GO:0004519">
    <property type="term" value="F:endonuclease activity"/>
    <property type="evidence" value="ECO:0007669"/>
    <property type="project" value="UniProtKB-KW"/>
</dbReference>
<dbReference type="EMBL" id="BAAAKW010000017">
    <property type="protein sequence ID" value="GAA1211155.1"/>
    <property type="molecule type" value="Genomic_DNA"/>
</dbReference>
<keyword evidence="3" id="KW-0540">Nuclease</keyword>
<keyword evidence="3" id="KW-0255">Endonuclease</keyword>
<dbReference type="Pfam" id="PF14338">
    <property type="entry name" value="Mrr_N"/>
    <property type="match status" value="1"/>
</dbReference>
<feature type="domain" description="Restriction endonuclease type IV Mrr" evidence="1">
    <location>
        <begin position="125"/>
        <end position="244"/>
    </location>
</feature>
<evidence type="ECO:0000313" key="3">
    <source>
        <dbReference type="EMBL" id="GAA1211155.1"/>
    </source>
</evidence>
<dbReference type="Pfam" id="PF04471">
    <property type="entry name" value="Mrr_cat"/>
    <property type="match status" value="1"/>
</dbReference>
<keyword evidence="3" id="KW-0378">Hydrolase</keyword>
<dbReference type="InterPro" id="IPR011856">
    <property type="entry name" value="tRNA_endonuc-like_dom_sf"/>
</dbReference>
<protein>
    <submittedName>
        <fullName evidence="3">Restriction endonuclease</fullName>
    </submittedName>
</protein>
<dbReference type="Proteomes" id="UP001500943">
    <property type="component" value="Unassembled WGS sequence"/>
</dbReference>
<keyword evidence="4" id="KW-1185">Reference proteome</keyword>
<sequence length="268" mass="29213">MANMGLSPEAIAEELESGGSRALGRVGWAITHLNKADCVERPARAQYRITNAGTEWLGSYPKGVTDFSLAKKMFAPYWPKPQSSTSQTVVITDEDTTFDPIEQIEHGVARVRGEVSDGLLERLRERPPEFFEDAVVKVLLAMGYGGSEQRGKRIGGSGDGGVDGVIDQDALGLDQIYVQAKRYAAGNNVGREAIQAFIGALQGFGASRGVFITSSMFTPNALEYAQAIQTRIVLIDGPRLANLMIKYKVGVQVQQSYEVVELDEDFFE</sequence>
<comment type="caution">
    <text evidence="3">The sequence shown here is derived from an EMBL/GenBank/DDBJ whole genome shotgun (WGS) entry which is preliminary data.</text>
</comment>
<dbReference type="InterPro" id="IPR011335">
    <property type="entry name" value="Restrct_endonuc-II-like"/>
</dbReference>
<dbReference type="InterPro" id="IPR007560">
    <property type="entry name" value="Restrct_endonuc_IV_Mrr"/>
</dbReference>
<dbReference type="SUPFAM" id="SSF52980">
    <property type="entry name" value="Restriction endonuclease-like"/>
    <property type="match status" value="1"/>
</dbReference>